<sequence>MKFLRSLILRRHSQKFRRAFLSCALPLLRRPSEFTPEGKPASGSPENQLSAEQKIHRRYFGLYRLLTLAVAFVSAGCALFDSAPEVPANFARRVAFQLGDAPEVLAILIRDGGDALEIGPPRIVAAPFRGISADGKFHRLLLLTPTGTLYCVVPGGSGSSRLPGSVSFYRMELTPALKELLLGQFAEAEFETGSSASVWLVPGAEEVDALRKVLRSGDESAWKQAAGFLDKIEPGDRAEVGEFQFYDRSAGMHGVFCPAESSHVKPDYPPNSVLTLEYAEGRPVRIGGDGEFSDPNELDAALTVHLASGRYGLLKLKLSRYRDIFPLDHSGTGELLRERAEFYGSDFVIEMPDRSAIWFCSRCFSPE</sequence>
<name>A0A645BM36_9ZZZZ</name>
<comment type="caution">
    <text evidence="1">The sequence shown here is derived from an EMBL/GenBank/DDBJ whole genome shotgun (WGS) entry which is preliminary data.</text>
</comment>
<evidence type="ECO:0000313" key="1">
    <source>
        <dbReference type="EMBL" id="MPM66325.1"/>
    </source>
</evidence>
<accession>A0A645BM36</accession>
<organism evidence="1">
    <name type="scientific">bioreactor metagenome</name>
    <dbReference type="NCBI Taxonomy" id="1076179"/>
    <lineage>
        <taxon>unclassified sequences</taxon>
        <taxon>metagenomes</taxon>
        <taxon>ecological metagenomes</taxon>
    </lineage>
</organism>
<gene>
    <name evidence="1" type="ORF">SDC9_113232</name>
</gene>
<dbReference type="AlphaFoldDB" id="A0A645BM36"/>
<protein>
    <submittedName>
        <fullName evidence="1">Uncharacterized protein</fullName>
    </submittedName>
</protein>
<proteinExistence type="predicted"/>
<dbReference type="EMBL" id="VSSQ01021011">
    <property type="protein sequence ID" value="MPM66325.1"/>
    <property type="molecule type" value="Genomic_DNA"/>
</dbReference>
<reference evidence="1" key="1">
    <citation type="submission" date="2019-08" db="EMBL/GenBank/DDBJ databases">
        <authorList>
            <person name="Kucharzyk K."/>
            <person name="Murdoch R.W."/>
            <person name="Higgins S."/>
            <person name="Loffler F."/>
        </authorList>
    </citation>
    <scope>NUCLEOTIDE SEQUENCE</scope>
</reference>